<dbReference type="Gene3D" id="1.25.40.10">
    <property type="entry name" value="Tetratricopeptide repeat domain"/>
    <property type="match status" value="1"/>
</dbReference>
<dbReference type="RefSeq" id="WP_386722931.1">
    <property type="nucleotide sequence ID" value="NZ_JBHRSZ010000007.1"/>
</dbReference>
<evidence type="ECO:0000313" key="2">
    <source>
        <dbReference type="Proteomes" id="UP001595476"/>
    </source>
</evidence>
<dbReference type="InterPro" id="IPR011990">
    <property type="entry name" value="TPR-like_helical_dom_sf"/>
</dbReference>
<name>A0ABV7HKK8_9GAMM</name>
<comment type="caution">
    <text evidence="1">The sequence shown here is derived from an EMBL/GenBank/DDBJ whole genome shotgun (WGS) entry which is preliminary data.</text>
</comment>
<protein>
    <recommendedName>
        <fullName evidence="3">Sel1 repeat family protein</fullName>
    </recommendedName>
</protein>
<organism evidence="1 2">
    <name type="scientific">Litoribrevibacter euphylliae</name>
    <dbReference type="NCBI Taxonomy" id="1834034"/>
    <lineage>
        <taxon>Bacteria</taxon>
        <taxon>Pseudomonadati</taxon>
        <taxon>Pseudomonadota</taxon>
        <taxon>Gammaproteobacteria</taxon>
        <taxon>Oceanospirillales</taxon>
        <taxon>Oceanospirillaceae</taxon>
        <taxon>Litoribrevibacter</taxon>
    </lineage>
</organism>
<accession>A0ABV7HKK8</accession>
<sequence>MTSIKIFYSLVLGILFSTKILAECTSSMEDEYNEMKGAIYVSYPFKDTQAIINRLEKMAQCGVMAAAAELGAIYTNGRLVEANYNVALSYVELAYSYLDEGDRSYRLDFLYSLLLMLRYKSTGNEELLNESISLLKELYDAEYSERSTYMYGVALTSNERSRNKGLDIIDKLAKKGYQKAVDYLNKNRNLIMTWREKSSQDQNL</sequence>
<dbReference type="EMBL" id="JBHRSZ010000007">
    <property type="protein sequence ID" value="MFC3153010.1"/>
    <property type="molecule type" value="Genomic_DNA"/>
</dbReference>
<dbReference type="SUPFAM" id="SSF81901">
    <property type="entry name" value="HCP-like"/>
    <property type="match status" value="1"/>
</dbReference>
<proteinExistence type="predicted"/>
<dbReference type="Proteomes" id="UP001595476">
    <property type="component" value="Unassembled WGS sequence"/>
</dbReference>
<gene>
    <name evidence="1" type="ORF">ACFOEK_18360</name>
</gene>
<evidence type="ECO:0000313" key="1">
    <source>
        <dbReference type="EMBL" id="MFC3153010.1"/>
    </source>
</evidence>
<reference evidence="2" key="1">
    <citation type="journal article" date="2019" name="Int. J. Syst. Evol. Microbiol.">
        <title>The Global Catalogue of Microorganisms (GCM) 10K type strain sequencing project: providing services to taxonomists for standard genome sequencing and annotation.</title>
        <authorList>
            <consortium name="The Broad Institute Genomics Platform"/>
            <consortium name="The Broad Institute Genome Sequencing Center for Infectious Disease"/>
            <person name="Wu L."/>
            <person name="Ma J."/>
        </authorList>
    </citation>
    <scope>NUCLEOTIDE SEQUENCE [LARGE SCALE GENOMIC DNA]</scope>
    <source>
        <strain evidence="2">KCTC 52438</strain>
    </source>
</reference>
<evidence type="ECO:0008006" key="3">
    <source>
        <dbReference type="Google" id="ProtNLM"/>
    </source>
</evidence>
<keyword evidence="2" id="KW-1185">Reference proteome</keyword>